<proteinExistence type="predicted"/>
<dbReference type="Proteomes" id="UP000027238">
    <property type="component" value="Unassembled WGS sequence"/>
</dbReference>
<accession>A0A066WS82</accession>
<protein>
    <submittedName>
        <fullName evidence="2">Uncharacterized protein</fullName>
    </submittedName>
</protein>
<evidence type="ECO:0000313" key="2">
    <source>
        <dbReference type="EMBL" id="KDN59733.1"/>
    </source>
</evidence>
<name>A0A066WS82_COLSU</name>
<evidence type="ECO:0000256" key="1">
    <source>
        <dbReference type="SAM" id="MobiDB-lite"/>
    </source>
</evidence>
<keyword evidence="3" id="KW-1185">Reference proteome</keyword>
<gene>
    <name evidence="2" type="ORF">CSUB01_12612</name>
</gene>
<comment type="caution">
    <text evidence="2">The sequence shown here is derived from an EMBL/GenBank/DDBJ whole genome shotgun (WGS) entry which is preliminary data.</text>
</comment>
<feature type="non-terminal residue" evidence="2">
    <location>
        <position position="111"/>
    </location>
</feature>
<dbReference type="AlphaFoldDB" id="A0A066WS82"/>
<dbReference type="EMBL" id="JMSE01001617">
    <property type="protein sequence ID" value="KDN59733.1"/>
    <property type="molecule type" value="Genomic_DNA"/>
</dbReference>
<feature type="compositionally biased region" description="Basic and acidic residues" evidence="1">
    <location>
        <begin position="75"/>
        <end position="103"/>
    </location>
</feature>
<organism evidence="2 3">
    <name type="scientific">Colletotrichum sublineola</name>
    <name type="common">Sorghum anthracnose fungus</name>
    <dbReference type="NCBI Taxonomy" id="1173701"/>
    <lineage>
        <taxon>Eukaryota</taxon>
        <taxon>Fungi</taxon>
        <taxon>Dikarya</taxon>
        <taxon>Ascomycota</taxon>
        <taxon>Pezizomycotina</taxon>
        <taxon>Sordariomycetes</taxon>
        <taxon>Hypocreomycetidae</taxon>
        <taxon>Glomerellales</taxon>
        <taxon>Glomerellaceae</taxon>
        <taxon>Colletotrichum</taxon>
        <taxon>Colletotrichum graminicola species complex</taxon>
    </lineage>
</organism>
<reference evidence="3" key="1">
    <citation type="journal article" date="2014" name="Genome Announc.">
        <title>Draft genome sequence of Colletotrichum sublineola, a destructive pathogen of cultivated sorghum.</title>
        <authorList>
            <person name="Baroncelli R."/>
            <person name="Sanz-Martin J.M."/>
            <person name="Rech G.E."/>
            <person name="Sukno S.A."/>
            <person name="Thon M.R."/>
        </authorList>
    </citation>
    <scope>NUCLEOTIDE SEQUENCE [LARGE SCALE GENOMIC DNA]</scope>
    <source>
        <strain evidence="3">TX430BB</strain>
    </source>
</reference>
<feature type="compositionally biased region" description="Low complexity" evidence="1">
    <location>
        <begin position="60"/>
        <end position="70"/>
    </location>
</feature>
<dbReference type="HOGENOM" id="CLU_2164334_0_0_1"/>
<evidence type="ECO:0000313" key="3">
    <source>
        <dbReference type="Proteomes" id="UP000027238"/>
    </source>
</evidence>
<feature type="region of interest" description="Disordered" evidence="1">
    <location>
        <begin position="60"/>
        <end position="111"/>
    </location>
</feature>
<sequence>MLTVMFPHRTARGQRRCRHVRAVHAPDEAPPQGGEVRHPRRVRDVEAARAGHGIPVLRQRAARPQQLQGRRGLHRERPPQEGGREGCRLRRGGEQAAGPDRRVGGGFQDII</sequence>